<evidence type="ECO:0000313" key="2">
    <source>
        <dbReference type="Proteomes" id="UP000054516"/>
    </source>
</evidence>
<gene>
    <name evidence="1" type="ORF">SAMD00023353_6300350</name>
</gene>
<sequence length="279" mass="30871">MESSVFGSTDGRGKELAADTILGFASYGEDLYAAFSSSDKAISYCVYDLKLGNIGIHKGWSDPYLTGAYGHSPSLIEYRGSLYMVYSKDNGEIWWAKYDRGWTHGKALRGGGAYTSDRVGLAIFLNKIWLIARGVGGDQNLWWSTFDGNEWSTYSKMGASSSHGPALATFRGELHIVASGGGDDHRIWHYCLNPLLGRRSRPLNHVFTAGAPSLAIFGESLHCAAVGMEKTIWHMSYSDGGWSVYKQTQLRSQRGPSLSAYRDKLSNRDDMLLCYDPRM</sequence>
<dbReference type="OrthoDB" id="406838at2759"/>
<name>A0A1S8ABF8_ROSNE</name>
<evidence type="ECO:0000313" key="1">
    <source>
        <dbReference type="EMBL" id="GAW27020.1"/>
    </source>
</evidence>
<dbReference type="EMBL" id="DF977508">
    <property type="protein sequence ID" value="GAW27020.1"/>
    <property type="molecule type" value="Genomic_DNA"/>
</dbReference>
<dbReference type="SUPFAM" id="SSF89372">
    <property type="entry name" value="Fucose-specific lectin"/>
    <property type="match status" value="2"/>
</dbReference>
<reference evidence="1" key="1">
    <citation type="submission" date="2016-03" db="EMBL/GenBank/DDBJ databases">
        <title>Draft genome sequence of Rosellinia necatrix.</title>
        <authorList>
            <person name="Kanematsu S."/>
        </authorList>
    </citation>
    <scope>NUCLEOTIDE SEQUENCE [LARGE SCALE GENOMIC DNA]</scope>
    <source>
        <strain evidence="1">W97</strain>
    </source>
</reference>
<proteinExistence type="predicted"/>
<accession>A0A1S8ABF8</accession>
<dbReference type="Gene3D" id="2.120.10.70">
    <property type="entry name" value="Fucose-specific lectin"/>
    <property type="match status" value="1"/>
</dbReference>
<protein>
    <submittedName>
        <fullName evidence="1">Putative BNR repeat-containing glycosyl</fullName>
    </submittedName>
</protein>
<dbReference type="AlphaFoldDB" id="A0A1S8ABF8"/>
<dbReference type="Proteomes" id="UP000054516">
    <property type="component" value="Unassembled WGS sequence"/>
</dbReference>
<keyword evidence="2" id="KW-1185">Reference proteome</keyword>
<organism evidence="1">
    <name type="scientific">Rosellinia necatrix</name>
    <name type="common">White root-rot fungus</name>
    <dbReference type="NCBI Taxonomy" id="77044"/>
    <lineage>
        <taxon>Eukaryota</taxon>
        <taxon>Fungi</taxon>
        <taxon>Dikarya</taxon>
        <taxon>Ascomycota</taxon>
        <taxon>Pezizomycotina</taxon>
        <taxon>Sordariomycetes</taxon>
        <taxon>Xylariomycetidae</taxon>
        <taxon>Xylariales</taxon>
        <taxon>Xylariaceae</taxon>
        <taxon>Rosellinia</taxon>
    </lineage>
</organism>